<feature type="transmembrane region" description="Helical" evidence="9">
    <location>
        <begin position="196"/>
        <end position="217"/>
    </location>
</feature>
<reference evidence="12" key="1">
    <citation type="submission" date="2013-10" db="EMBL/GenBank/DDBJ databases">
        <authorList>
            <person name="Schartl M."/>
            <person name="Warren W."/>
        </authorList>
    </citation>
    <scope>NUCLEOTIDE SEQUENCE [LARGE SCALE GENOMIC DNA]</scope>
    <source>
        <strain evidence="12">female</strain>
    </source>
</reference>
<feature type="domain" description="G-protein coupled receptors family 1 profile" evidence="10">
    <location>
        <begin position="39"/>
        <end position="307"/>
    </location>
</feature>
<evidence type="ECO:0000256" key="6">
    <source>
        <dbReference type="ARBA" id="ARBA00023136"/>
    </source>
</evidence>
<proteinExistence type="predicted"/>
<evidence type="ECO:0000313" key="12">
    <source>
        <dbReference type="Proteomes" id="UP000028760"/>
    </source>
</evidence>
<keyword evidence="2" id="KW-1003">Cell membrane</keyword>
<dbReference type="Gene3D" id="1.20.1070.10">
    <property type="entry name" value="Rhodopsin 7-helix transmembrane proteins"/>
    <property type="match status" value="1"/>
</dbReference>
<dbReference type="Proteomes" id="UP000028760">
    <property type="component" value="Unassembled WGS sequence"/>
</dbReference>
<feature type="transmembrane region" description="Helical" evidence="9">
    <location>
        <begin position="103"/>
        <end position="125"/>
    </location>
</feature>
<keyword evidence="5" id="KW-0297">G-protein coupled receptor</keyword>
<comment type="subcellular location">
    <subcellularLocation>
        <location evidence="1">Cell membrane</location>
        <topology evidence="1">Multi-pass membrane protein</topology>
    </subcellularLocation>
</comment>
<keyword evidence="6 9" id="KW-0472">Membrane</keyword>
<evidence type="ECO:0000256" key="7">
    <source>
        <dbReference type="ARBA" id="ARBA00023170"/>
    </source>
</evidence>
<feature type="transmembrane region" description="Helical" evidence="9">
    <location>
        <begin position="137"/>
        <end position="163"/>
    </location>
</feature>
<dbReference type="STRING" id="48698.ENSPFOP00000025575"/>
<keyword evidence="3 9" id="KW-0812">Transmembrane</keyword>
<evidence type="ECO:0000256" key="8">
    <source>
        <dbReference type="ARBA" id="ARBA00023224"/>
    </source>
</evidence>
<protein>
    <recommendedName>
        <fullName evidence="10">G-protein coupled receptors family 1 profile domain-containing protein</fullName>
    </recommendedName>
</protein>
<evidence type="ECO:0000256" key="2">
    <source>
        <dbReference type="ARBA" id="ARBA00022475"/>
    </source>
</evidence>
<dbReference type="InterPro" id="IPR017452">
    <property type="entry name" value="GPCR_Rhodpsn_7TM"/>
</dbReference>
<keyword evidence="8" id="KW-0807">Transducer</keyword>
<keyword evidence="12" id="KW-1185">Reference proteome</keyword>
<reference evidence="11" key="3">
    <citation type="submission" date="2025-09" db="UniProtKB">
        <authorList>
            <consortium name="Ensembl"/>
        </authorList>
    </citation>
    <scope>IDENTIFICATION</scope>
</reference>
<feature type="transmembrane region" description="Helical" evidence="9">
    <location>
        <begin position="61"/>
        <end position="83"/>
    </location>
</feature>
<dbReference type="PANTHER" id="PTHR46272:SF5">
    <property type="entry name" value="G-PROTEIN COUPLED RECEPTORS FAMILY 1 PROFILE DOMAIN-CONTAINING PROTEIN"/>
    <property type="match status" value="1"/>
</dbReference>
<reference evidence="11" key="2">
    <citation type="submission" date="2025-08" db="UniProtKB">
        <authorList>
            <consortium name="Ensembl"/>
        </authorList>
    </citation>
    <scope>IDENTIFICATION</scope>
</reference>
<name>A0A096M2D4_POEFO</name>
<evidence type="ECO:0000256" key="9">
    <source>
        <dbReference type="SAM" id="Phobius"/>
    </source>
</evidence>
<evidence type="ECO:0000256" key="4">
    <source>
        <dbReference type="ARBA" id="ARBA00022989"/>
    </source>
</evidence>
<dbReference type="EMBL" id="AYCK01009233">
    <property type="status" value="NOT_ANNOTATED_CDS"/>
    <property type="molecule type" value="Genomic_DNA"/>
</dbReference>
<organism evidence="11 12">
    <name type="scientific">Poecilia formosa</name>
    <name type="common">Amazon molly</name>
    <name type="synonym">Limia formosa</name>
    <dbReference type="NCBI Taxonomy" id="48698"/>
    <lineage>
        <taxon>Eukaryota</taxon>
        <taxon>Metazoa</taxon>
        <taxon>Chordata</taxon>
        <taxon>Craniata</taxon>
        <taxon>Vertebrata</taxon>
        <taxon>Euteleostomi</taxon>
        <taxon>Actinopterygii</taxon>
        <taxon>Neopterygii</taxon>
        <taxon>Teleostei</taxon>
        <taxon>Neoteleostei</taxon>
        <taxon>Acanthomorphata</taxon>
        <taxon>Ovalentaria</taxon>
        <taxon>Atherinomorphae</taxon>
        <taxon>Cyprinodontiformes</taxon>
        <taxon>Poeciliidae</taxon>
        <taxon>Poeciliinae</taxon>
        <taxon>Poecilia</taxon>
    </lineage>
</organism>
<dbReference type="eggNOG" id="KOG3656">
    <property type="taxonomic scope" value="Eukaryota"/>
</dbReference>
<keyword evidence="7" id="KW-0675">Receptor</keyword>
<dbReference type="GeneTree" id="ENSGT00940000170563"/>
<dbReference type="PROSITE" id="PS50262">
    <property type="entry name" value="G_PROTEIN_RECEP_F1_2"/>
    <property type="match status" value="1"/>
</dbReference>
<dbReference type="AlphaFoldDB" id="A0A096M2D4"/>
<dbReference type="OMA" id="FNYGAYN"/>
<accession>A0A096M2D4</accession>
<dbReference type="Ensembl" id="ENSPFOT00000021978.1">
    <property type="protein sequence ID" value="ENSPFOP00000025575.1"/>
    <property type="gene ID" value="ENSPFOG00000024038.1"/>
</dbReference>
<evidence type="ECO:0000256" key="3">
    <source>
        <dbReference type="ARBA" id="ARBA00022692"/>
    </source>
</evidence>
<keyword evidence="4 9" id="KW-1133">Transmembrane helix</keyword>
<evidence type="ECO:0000313" key="11">
    <source>
        <dbReference type="Ensembl" id="ENSPFOP00000025575.1"/>
    </source>
</evidence>
<feature type="transmembrane region" description="Helical" evidence="9">
    <location>
        <begin position="283"/>
        <end position="306"/>
    </location>
</feature>
<dbReference type="GO" id="GO:0004930">
    <property type="term" value="F:G protein-coupled receptor activity"/>
    <property type="evidence" value="ECO:0007669"/>
    <property type="project" value="UniProtKB-KW"/>
</dbReference>
<feature type="transmembrane region" description="Helical" evidence="9">
    <location>
        <begin position="243"/>
        <end position="263"/>
    </location>
</feature>
<sequence>MSSNNHWMVTLQELFYPALAKVGIPCKIWSGKYQLFSSANTITFLVIWKRSCMLSRSSSDYLMAISVVDNLVLIFIVVLELSRKYYQRELFWSFEPWRSLRDVFYGAYNAPTWLVVLFTAECFFLQFPHTWKIKTKICTQTCAVWTVVTAFVVSHLSAVPYFWSNASIQENNHRSCVYKQEAPTQFIHTLVWLQTLQAYILPFVVILSLNGLTLRLISSRVHSSADVTSGKVRPLLRSRWRKSVLLLVTVSMSFVMLSITRATTQIILGTTDMYTWDRDDYELVVNIAADIGTMLCLSNAAVNMYLYVCTQPKFRREFLACIRKFLCFCLSFVKHFSPKMG</sequence>
<evidence type="ECO:0000259" key="10">
    <source>
        <dbReference type="PROSITE" id="PS50262"/>
    </source>
</evidence>
<dbReference type="SUPFAM" id="SSF81321">
    <property type="entry name" value="Family A G protein-coupled receptor-like"/>
    <property type="match status" value="1"/>
</dbReference>
<dbReference type="PANTHER" id="PTHR46272">
    <property type="entry name" value="G_PROTEIN_RECEP_F1_2 DOMAIN-CONTAINING PROTEIN"/>
    <property type="match status" value="1"/>
</dbReference>
<evidence type="ECO:0000256" key="1">
    <source>
        <dbReference type="ARBA" id="ARBA00004651"/>
    </source>
</evidence>
<evidence type="ECO:0000256" key="5">
    <source>
        <dbReference type="ARBA" id="ARBA00023040"/>
    </source>
</evidence>
<dbReference type="InterPro" id="IPR052477">
    <property type="entry name" value="Orphan_GPCR1"/>
</dbReference>
<dbReference type="GO" id="GO:0005886">
    <property type="term" value="C:plasma membrane"/>
    <property type="evidence" value="ECO:0007669"/>
    <property type="project" value="UniProtKB-SubCell"/>
</dbReference>